<evidence type="ECO:0000313" key="1">
    <source>
        <dbReference type="EMBL" id="KAK6526519.1"/>
    </source>
</evidence>
<organism evidence="1 2">
    <name type="scientific">Orbilia ellipsospora</name>
    <dbReference type="NCBI Taxonomy" id="2528407"/>
    <lineage>
        <taxon>Eukaryota</taxon>
        <taxon>Fungi</taxon>
        <taxon>Dikarya</taxon>
        <taxon>Ascomycota</taxon>
        <taxon>Pezizomycotina</taxon>
        <taxon>Orbiliomycetes</taxon>
        <taxon>Orbiliales</taxon>
        <taxon>Orbiliaceae</taxon>
        <taxon>Orbilia</taxon>
    </lineage>
</organism>
<dbReference type="EMBL" id="JAVHJO010000016">
    <property type="protein sequence ID" value="KAK6526519.1"/>
    <property type="molecule type" value="Genomic_DNA"/>
</dbReference>
<proteinExistence type="predicted"/>
<evidence type="ECO:0008006" key="3">
    <source>
        <dbReference type="Google" id="ProtNLM"/>
    </source>
</evidence>
<dbReference type="Proteomes" id="UP001365542">
    <property type="component" value="Unassembled WGS sequence"/>
</dbReference>
<protein>
    <recommendedName>
        <fullName evidence="3">F-box domain-containing protein</fullName>
    </recommendedName>
</protein>
<dbReference type="InterPro" id="IPR036047">
    <property type="entry name" value="F-box-like_dom_sf"/>
</dbReference>
<reference evidence="1 2" key="1">
    <citation type="submission" date="2019-10" db="EMBL/GenBank/DDBJ databases">
        <authorList>
            <person name="Palmer J.M."/>
        </authorList>
    </citation>
    <scope>NUCLEOTIDE SEQUENCE [LARGE SCALE GENOMIC DNA]</scope>
    <source>
        <strain evidence="1 2">TWF694</strain>
    </source>
</reference>
<keyword evidence="2" id="KW-1185">Reference proteome</keyword>
<dbReference type="SUPFAM" id="SSF81383">
    <property type="entry name" value="F-box domain"/>
    <property type="match status" value="1"/>
</dbReference>
<comment type="caution">
    <text evidence="1">The sequence shown here is derived from an EMBL/GenBank/DDBJ whole genome shotgun (WGS) entry which is preliminary data.</text>
</comment>
<gene>
    <name evidence="1" type="ORF">TWF694_005102</name>
</gene>
<evidence type="ECO:0000313" key="2">
    <source>
        <dbReference type="Proteomes" id="UP001365542"/>
    </source>
</evidence>
<name>A0AAV9WW63_9PEZI</name>
<dbReference type="AlphaFoldDB" id="A0AAV9WW63"/>
<sequence>MEPEENVYREVFPDSQIYMMFPMLDTFWATINAEPGPLGSYSPTGFPPKAATKVAFPWTIPAEIHAHILSFLGWEDQLNCALASPLWHAILRSHSKTLDNGDRYQPWIRIQKFPIHAAQGMMFKSVDNSTLIKHHNLLACRFCEILITNDRFVSMSFYPNQPDERTRYNLSKPVHNLDPNTSEAGCYILDDPFYIVKTTTGYTGPSVYNICISFHPDHFQPAGNVNVVYDVYITGDCLANQEQNIEKSNTARYGDATTNGKKLLYELSMQLETYHYRGPTLRNMLRAVAEGIIATKRQNSPAKYSKTIRAIVDTQSICINDGFKVMVEVLQVDGRPENYSQPEAYTSPGRSLQCKDALRINI</sequence>
<accession>A0AAV9WW63</accession>